<feature type="compositionally biased region" description="Polar residues" evidence="1">
    <location>
        <begin position="155"/>
        <end position="167"/>
    </location>
</feature>
<evidence type="ECO:0000256" key="1">
    <source>
        <dbReference type="SAM" id="MobiDB-lite"/>
    </source>
</evidence>
<feature type="compositionally biased region" description="Low complexity" evidence="1">
    <location>
        <begin position="95"/>
        <end position="136"/>
    </location>
</feature>
<dbReference type="EMBL" id="CP092362">
    <property type="protein sequence ID" value="ULN42511.1"/>
    <property type="molecule type" value="Genomic_DNA"/>
</dbReference>
<reference evidence="2" key="1">
    <citation type="submission" date="2022-08" db="EMBL/GenBank/DDBJ databases">
        <title>Whole genome sequencing of non-tuberculosis mycobacteria type-strains.</title>
        <authorList>
            <person name="Igarashi Y."/>
            <person name="Osugi A."/>
            <person name="Mitarai S."/>
        </authorList>
    </citation>
    <scope>NUCLEOTIDE SEQUENCE</scope>
    <source>
        <strain evidence="2">JCM 16369</strain>
    </source>
</reference>
<sequence length="167" mass="16473">MDSPRSGFRRAAVTSWALAGIGIAGVAGASALAYGDTIKPAAAELPQVEPAAATDPAATDPAVNLPPAPPVVDPAPAPIPPPEAPAPPSPEPTVTQAPAETYTPEPTYTQKPAYTPKPTAQAPAPAPAPATKSQPAFPIRQSHVPAGGGGTSGGNSFSPHVTVSRGS</sequence>
<dbReference type="Proteomes" id="UP001055337">
    <property type="component" value="Chromosome"/>
</dbReference>
<evidence type="ECO:0000313" key="2">
    <source>
        <dbReference type="EMBL" id="ULN42511.1"/>
    </source>
</evidence>
<dbReference type="RefSeq" id="WP_240178932.1">
    <property type="nucleotide sequence ID" value="NZ_CP092362.2"/>
</dbReference>
<gene>
    <name evidence="2" type="ORF">MI149_05165</name>
</gene>
<organism evidence="2 3">
    <name type="scientific">Mycolicibacterium crocinum</name>
    <dbReference type="NCBI Taxonomy" id="388459"/>
    <lineage>
        <taxon>Bacteria</taxon>
        <taxon>Bacillati</taxon>
        <taxon>Actinomycetota</taxon>
        <taxon>Actinomycetes</taxon>
        <taxon>Mycobacteriales</taxon>
        <taxon>Mycobacteriaceae</taxon>
        <taxon>Mycolicibacterium</taxon>
    </lineage>
</organism>
<feature type="region of interest" description="Disordered" evidence="1">
    <location>
        <begin position="46"/>
        <end position="167"/>
    </location>
</feature>
<feature type="compositionally biased region" description="Pro residues" evidence="1">
    <location>
        <begin position="64"/>
        <end position="91"/>
    </location>
</feature>
<evidence type="ECO:0000313" key="3">
    <source>
        <dbReference type="Proteomes" id="UP001055337"/>
    </source>
</evidence>
<protein>
    <submittedName>
        <fullName evidence="2">Uncharacterized protein</fullName>
    </submittedName>
</protein>
<accession>A0ABY3TMC1</accession>
<proteinExistence type="predicted"/>
<name>A0ABY3TMC1_9MYCO</name>
<feature type="compositionally biased region" description="Low complexity" evidence="1">
    <location>
        <begin position="50"/>
        <end position="63"/>
    </location>
</feature>
<keyword evidence="3" id="KW-1185">Reference proteome</keyword>